<feature type="compositionally biased region" description="Polar residues" evidence="1">
    <location>
        <begin position="220"/>
        <end position="234"/>
    </location>
</feature>
<keyword evidence="3" id="KW-1185">Reference proteome</keyword>
<evidence type="ECO:0000256" key="1">
    <source>
        <dbReference type="SAM" id="MobiDB-lite"/>
    </source>
</evidence>
<proteinExistence type="predicted"/>
<protein>
    <submittedName>
        <fullName evidence="2">Uncharacterized protein</fullName>
    </submittedName>
</protein>
<evidence type="ECO:0000313" key="3">
    <source>
        <dbReference type="Proteomes" id="UP001283361"/>
    </source>
</evidence>
<comment type="caution">
    <text evidence="2">The sequence shown here is derived from an EMBL/GenBank/DDBJ whole genome shotgun (WGS) entry which is preliminary data.</text>
</comment>
<feature type="region of interest" description="Disordered" evidence="1">
    <location>
        <begin position="202"/>
        <end position="234"/>
    </location>
</feature>
<organism evidence="2 3">
    <name type="scientific">Elysia crispata</name>
    <name type="common">lettuce slug</name>
    <dbReference type="NCBI Taxonomy" id="231223"/>
    <lineage>
        <taxon>Eukaryota</taxon>
        <taxon>Metazoa</taxon>
        <taxon>Spiralia</taxon>
        <taxon>Lophotrochozoa</taxon>
        <taxon>Mollusca</taxon>
        <taxon>Gastropoda</taxon>
        <taxon>Heterobranchia</taxon>
        <taxon>Euthyneura</taxon>
        <taxon>Panpulmonata</taxon>
        <taxon>Sacoglossa</taxon>
        <taxon>Placobranchoidea</taxon>
        <taxon>Plakobranchidae</taxon>
        <taxon>Elysia</taxon>
    </lineage>
</organism>
<dbReference type="AlphaFoldDB" id="A0AAE1A228"/>
<name>A0AAE1A228_9GAST</name>
<evidence type="ECO:0000313" key="2">
    <source>
        <dbReference type="EMBL" id="KAK3779750.1"/>
    </source>
</evidence>
<sequence>MNITRTLTDLMTTTSTGSDRSMTVHLGYTALYLDPATLDRVSNGNFTQENLLYYPSQASIGRETEHLPQGLMTRHQSEGVVDRAPARQVIRKVSLGHNGFTLRTNCLTGEVIWGQENPAHRVLRFKILYTQAEDFLRVDSSMEKERLTYDGTSLLVQKSSLAHTRCCCHGDAEARSAGFGLPVSGPASPNINHLRLGAQLVSADDSSRGLPPAGGREHNTQLIEQGDNQNVAHR</sequence>
<gene>
    <name evidence="2" type="ORF">RRG08_035888</name>
</gene>
<dbReference type="Proteomes" id="UP001283361">
    <property type="component" value="Unassembled WGS sequence"/>
</dbReference>
<reference evidence="2" key="1">
    <citation type="journal article" date="2023" name="G3 (Bethesda)">
        <title>A reference genome for the long-term kleptoplast-retaining sea slug Elysia crispata morphotype clarki.</title>
        <authorList>
            <person name="Eastman K.E."/>
            <person name="Pendleton A.L."/>
            <person name="Shaikh M.A."/>
            <person name="Suttiyut T."/>
            <person name="Ogas R."/>
            <person name="Tomko P."/>
            <person name="Gavelis G."/>
            <person name="Widhalm J.R."/>
            <person name="Wisecaver J.H."/>
        </authorList>
    </citation>
    <scope>NUCLEOTIDE SEQUENCE</scope>
    <source>
        <strain evidence="2">ECLA1</strain>
    </source>
</reference>
<dbReference type="EMBL" id="JAWDGP010002811">
    <property type="protein sequence ID" value="KAK3779750.1"/>
    <property type="molecule type" value="Genomic_DNA"/>
</dbReference>
<accession>A0AAE1A228</accession>